<sequence>MIDSPGDSPEGSSVPNSSQARMGRLPGDAESWCRQCWLVPWHERGLGVDGTAWSRYGRALDVDGAA</sequence>
<dbReference type="Proteomes" id="UP000631791">
    <property type="component" value="Unassembled WGS sequence"/>
</dbReference>
<gene>
    <name evidence="2" type="ORF">IW249_005790</name>
</gene>
<evidence type="ECO:0000313" key="2">
    <source>
        <dbReference type="EMBL" id="MBG6105376.1"/>
    </source>
</evidence>
<feature type="region of interest" description="Disordered" evidence="1">
    <location>
        <begin position="1"/>
        <end position="25"/>
    </location>
</feature>
<accession>A0ABS0KA49</accession>
<comment type="caution">
    <text evidence="2">The sequence shown here is derived from an EMBL/GenBank/DDBJ whole genome shotgun (WGS) entry which is preliminary data.</text>
</comment>
<dbReference type="RefSeq" id="WP_196923684.1">
    <property type="nucleotide sequence ID" value="NZ_JADOTY010000001.1"/>
</dbReference>
<keyword evidence="3" id="KW-1185">Reference proteome</keyword>
<feature type="compositionally biased region" description="Polar residues" evidence="1">
    <location>
        <begin position="10"/>
        <end position="20"/>
    </location>
</feature>
<name>A0ABS0KA49_9ACTN</name>
<organism evidence="2 3">
    <name type="scientific">Micromonospora vinacea</name>
    <dbReference type="NCBI Taxonomy" id="709878"/>
    <lineage>
        <taxon>Bacteria</taxon>
        <taxon>Bacillati</taxon>
        <taxon>Actinomycetota</taxon>
        <taxon>Actinomycetes</taxon>
        <taxon>Micromonosporales</taxon>
        <taxon>Micromonosporaceae</taxon>
        <taxon>Micromonospora</taxon>
    </lineage>
</organism>
<protein>
    <submittedName>
        <fullName evidence="2">Uncharacterized protein</fullName>
    </submittedName>
</protein>
<evidence type="ECO:0000313" key="3">
    <source>
        <dbReference type="Proteomes" id="UP000631791"/>
    </source>
</evidence>
<dbReference type="EMBL" id="JADOTY010000001">
    <property type="protein sequence ID" value="MBG6105376.1"/>
    <property type="molecule type" value="Genomic_DNA"/>
</dbReference>
<reference evidence="2 3" key="1">
    <citation type="submission" date="2020-11" db="EMBL/GenBank/DDBJ databases">
        <title>Sequencing the genomes of 1000 actinobacteria strains.</title>
        <authorList>
            <person name="Klenk H.-P."/>
        </authorList>
    </citation>
    <scope>NUCLEOTIDE SEQUENCE [LARGE SCALE GENOMIC DNA]</scope>
    <source>
        <strain evidence="2 3">DSM 101695</strain>
    </source>
</reference>
<proteinExistence type="predicted"/>
<evidence type="ECO:0000256" key="1">
    <source>
        <dbReference type="SAM" id="MobiDB-lite"/>
    </source>
</evidence>